<evidence type="ECO:0000259" key="4">
    <source>
        <dbReference type="Pfam" id="PF20270"/>
    </source>
</evidence>
<dbReference type="InterPro" id="IPR019302">
    <property type="entry name" value="CAP12/PCTIR_TIR_dom"/>
</dbReference>
<evidence type="ECO:0000259" key="3">
    <source>
        <dbReference type="Pfam" id="PF20269"/>
    </source>
</evidence>
<evidence type="ECO:0000313" key="6">
    <source>
        <dbReference type="Proteomes" id="UP000377595"/>
    </source>
</evidence>
<feature type="region of interest" description="Disordered" evidence="1">
    <location>
        <begin position="278"/>
        <end position="306"/>
    </location>
</feature>
<accession>A0A5M3XYX8</accession>
<evidence type="ECO:0000256" key="1">
    <source>
        <dbReference type="SAM" id="MobiDB-lite"/>
    </source>
</evidence>
<protein>
    <submittedName>
        <fullName evidence="5">Uncharacterized protein</fullName>
    </submittedName>
</protein>
<dbReference type="Proteomes" id="UP000377595">
    <property type="component" value="Unassembled WGS sequence"/>
</dbReference>
<keyword evidence="6" id="KW-1185">Reference proteome</keyword>
<dbReference type="AlphaFoldDB" id="A0A5M3XYX8"/>
<proteinExistence type="predicted"/>
<feature type="domain" description="CASPASE and TPR Repeat-Associated N-terminal" evidence="3">
    <location>
        <begin position="11"/>
        <end position="121"/>
    </location>
</feature>
<name>A0A5M3XYX8_9ACTN</name>
<dbReference type="GO" id="GO:0050135">
    <property type="term" value="F:NADP+ nucleosidase activity"/>
    <property type="evidence" value="ECO:0007669"/>
    <property type="project" value="InterPro"/>
</dbReference>
<organism evidence="5 6">
    <name type="scientific">Acrocarpospora pleiomorpha</name>
    <dbReference type="NCBI Taxonomy" id="90975"/>
    <lineage>
        <taxon>Bacteria</taxon>
        <taxon>Bacillati</taxon>
        <taxon>Actinomycetota</taxon>
        <taxon>Actinomycetes</taxon>
        <taxon>Streptosporangiales</taxon>
        <taxon>Streptosporangiaceae</taxon>
        <taxon>Acrocarpospora</taxon>
    </lineage>
</organism>
<feature type="domain" description="CD-NTase-associated protein 12/Pycsar effector protein TIR" evidence="2">
    <location>
        <begin position="314"/>
        <end position="445"/>
    </location>
</feature>
<feature type="compositionally biased region" description="Polar residues" evidence="1">
    <location>
        <begin position="278"/>
        <end position="293"/>
    </location>
</feature>
<dbReference type="InterPro" id="IPR046923">
    <property type="entry name" value="CATRA-C"/>
</dbReference>
<dbReference type="EMBL" id="BLAF01000055">
    <property type="protein sequence ID" value="GES24663.1"/>
    <property type="molecule type" value="Genomic_DNA"/>
</dbReference>
<dbReference type="NCBIfam" id="NF038357">
    <property type="entry name" value="BN6_48550_fam"/>
    <property type="match status" value="1"/>
</dbReference>
<dbReference type="Pfam" id="PF10137">
    <property type="entry name" value="CAP12-PCTIR_TIR"/>
    <property type="match status" value="1"/>
</dbReference>
<evidence type="ECO:0000313" key="5">
    <source>
        <dbReference type="EMBL" id="GES24663.1"/>
    </source>
</evidence>
<gene>
    <name evidence="5" type="ORF">Aple_075620</name>
</gene>
<comment type="caution">
    <text evidence="5">The sequence shown here is derived from an EMBL/GenBank/DDBJ whole genome shotgun (WGS) entry which is preliminary data.</text>
</comment>
<sequence>MTARIGCYSRSGWAEFDRRWNEIANDALDPLLGVARLYLARVHSDNAAKAHPSADLAAAIRPLLPFATHDSDWWKRAFRADGGLALWEPSPFEDARIERRIIVVAAENHDAALSAWTWSRGDEHMPPFARYLLHAAKIRYQVRVHDQGKRIRDLRGHTEGGIGKVDPDSTATLEERLSLLHTNEADLLDVMTRLRIMQRTVKIAADNMAAVLGQYSADNPDRSVFGDESALANWFGKQLEDDLAYIEAAQHHVRRLGEITADKLQLLRRQELTFTQNSELDGSTAKRSQSRQKIFTGPRAESHSQSDTVDVRRNVFVVYGRDETVRERMFEFMRALDLKPLEWEPLVAASDSTAPFLGDVVQRAPAQAQAAVVLLTPDDLVHLHPDLHGKSEPIFETKPTCQPRPNVLIELGMVLMAYPQRTIIVEIGGLRPIADLAGRNVIRFDGSAISTGKLVERLKSAGCAVDDQGSDWRIPRRFADLDAYDRAPPEPPTSIPSS</sequence>
<dbReference type="Pfam" id="PF20269">
    <property type="entry name" value="CATRA-N"/>
    <property type="match status" value="1"/>
</dbReference>
<feature type="domain" description="CASPASE and TPR Repeat-Associated C-terminal" evidence="4">
    <location>
        <begin position="126"/>
        <end position="251"/>
    </location>
</feature>
<reference evidence="5 6" key="1">
    <citation type="submission" date="2019-10" db="EMBL/GenBank/DDBJ databases">
        <title>Whole genome shotgun sequence of Acrocarpospora pleiomorpha NBRC 16267.</title>
        <authorList>
            <person name="Ichikawa N."/>
            <person name="Kimura A."/>
            <person name="Kitahashi Y."/>
            <person name="Komaki H."/>
            <person name="Oguchi A."/>
        </authorList>
    </citation>
    <scope>NUCLEOTIDE SEQUENCE [LARGE SCALE GENOMIC DNA]</scope>
    <source>
        <strain evidence="5 6">NBRC 16267</strain>
    </source>
</reference>
<dbReference type="InterPro" id="IPR046922">
    <property type="entry name" value="CATRA-N"/>
</dbReference>
<evidence type="ECO:0000259" key="2">
    <source>
        <dbReference type="Pfam" id="PF10137"/>
    </source>
</evidence>
<dbReference type="Pfam" id="PF20270">
    <property type="entry name" value="CATRA-C"/>
    <property type="match status" value="1"/>
</dbReference>